<evidence type="ECO:0000313" key="1">
    <source>
        <dbReference type="EMBL" id="MAA14617.1"/>
    </source>
</evidence>
<dbReference type="AlphaFoldDB" id="A0A224YAE1"/>
<name>A0A224YAE1_9ACAR</name>
<reference evidence="1" key="1">
    <citation type="journal article" date="2017" name="Parasit. Vectors">
        <title>Sialotranscriptomics of Rhipicephalus zambeziensis reveals intricate expression profiles of secretory proteins and suggests tight temporal transcriptional regulation during blood-feeding.</title>
        <authorList>
            <person name="de Castro M.H."/>
            <person name="de Klerk D."/>
            <person name="Pienaar R."/>
            <person name="Rees D.J.G."/>
            <person name="Mans B.J."/>
        </authorList>
    </citation>
    <scope>NUCLEOTIDE SEQUENCE</scope>
    <source>
        <tissue evidence="1">Salivary glands</tissue>
    </source>
</reference>
<dbReference type="EMBL" id="GFPF01003471">
    <property type="protein sequence ID" value="MAA14617.1"/>
    <property type="molecule type" value="Transcribed_RNA"/>
</dbReference>
<proteinExistence type="predicted"/>
<sequence>MWQITDTVCNVYEVKFHLVSFPQLSNEDRSCVKGSTPSFLSVFFLSSQMFSAQSFICTQMHHPHTLKSRTNIHILCKVHSVQQSERVLSEVPRSMKKK</sequence>
<accession>A0A224YAE1</accession>
<protein>
    <submittedName>
        <fullName evidence="1">Uncharacterized protein</fullName>
    </submittedName>
</protein>
<organism evidence="1">
    <name type="scientific">Rhipicephalus zambeziensis</name>
    <dbReference type="NCBI Taxonomy" id="60191"/>
    <lineage>
        <taxon>Eukaryota</taxon>
        <taxon>Metazoa</taxon>
        <taxon>Ecdysozoa</taxon>
        <taxon>Arthropoda</taxon>
        <taxon>Chelicerata</taxon>
        <taxon>Arachnida</taxon>
        <taxon>Acari</taxon>
        <taxon>Parasitiformes</taxon>
        <taxon>Ixodida</taxon>
        <taxon>Ixodoidea</taxon>
        <taxon>Ixodidae</taxon>
        <taxon>Rhipicephalinae</taxon>
        <taxon>Rhipicephalus</taxon>
        <taxon>Rhipicephalus</taxon>
    </lineage>
</organism>